<protein>
    <submittedName>
        <fullName evidence="2">Uncharacterized protein</fullName>
    </submittedName>
</protein>
<comment type="caution">
    <text evidence="2">The sequence shown here is derived from an EMBL/GenBank/DDBJ whole genome shotgun (WGS) entry which is preliminary data.</text>
</comment>
<dbReference type="AlphaFoldDB" id="A0A923MC43"/>
<sequence>MITRLSADGVTCSRLRRRREAARLGQRHESPQLLERHIHQPTSKLH</sequence>
<organism evidence="2 3">
    <name type="scientific">Ramlibacter albus</name>
    <dbReference type="NCBI Taxonomy" id="2079448"/>
    <lineage>
        <taxon>Bacteria</taxon>
        <taxon>Pseudomonadati</taxon>
        <taxon>Pseudomonadota</taxon>
        <taxon>Betaproteobacteria</taxon>
        <taxon>Burkholderiales</taxon>
        <taxon>Comamonadaceae</taxon>
        <taxon>Ramlibacter</taxon>
    </lineage>
</organism>
<name>A0A923MC43_9BURK</name>
<evidence type="ECO:0000256" key="1">
    <source>
        <dbReference type="SAM" id="MobiDB-lite"/>
    </source>
</evidence>
<dbReference type="Proteomes" id="UP000596827">
    <property type="component" value="Unassembled WGS sequence"/>
</dbReference>
<feature type="compositionally biased region" description="Basic and acidic residues" evidence="1">
    <location>
        <begin position="26"/>
        <end position="38"/>
    </location>
</feature>
<gene>
    <name evidence="2" type="ORF">H8R02_26570</name>
</gene>
<evidence type="ECO:0000313" key="3">
    <source>
        <dbReference type="Proteomes" id="UP000596827"/>
    </source>
</evidence>
<feature type="region of interest" description="Disordered" evidence="1">
    <location>
        <begin position="21"/>
        <end position="46"/>
    </location>
</feature>
<reference evidence="2" key="1">
    <citation type="submission" date="2020-08" db="EMBL/GenBank/DDBJ databases">
        <title>Ramlibacter sp. GTP1 16S ribosomal RNA gene genome sequencing and assembly.</title>
        <authorList>
            <person name="Kang M."/>
        </authorList>
    </citation>
    <scope>NUCLEOTIDE SEQUENCE</scope>
    <source>
        <strain evidence="2">GTP1</strain>
    </source>
</reference>
<accession>A0A923MC43</accession>
<proteinExistence type="predicted"/>
<evidence type="ECO:0000313" key="2">
    <source>
        <dbReference type="EMBL" id="MBC5768057.1"/>
    </source>
</evidence>
<dbReference type="EMBL" id="JACORU010000014">
    <property type="protein sequence ID" value="MBC5768057.1"/>
    <property type="molecule type" value="Genomic_DNA"/>
</dbReference>
<keyword evidence="3" id="KW-1185">Reference proteome</keyword>